<dbReference type="Gene3D" id="2.60.40.10">
    <property type="entry name" value="Immunoglobulins"/>
    <property type="match status" value="2"/>
</dbReference>
<dbReference type="Proteomes" id="UP000290204">
    <property type="component" value="Unassembled WGS sequence"/>
</dbReference>
<dbReference type="EMBL" id="SDHW01000001">
    <property type="protein sequence ID" value="RXK62437.1"/>
    <property type="molecule type" value="Genomic_DNA"/>
</dbReference>
<dbReference type="OrthoDB" id="610082at2"/>
<protein>
    <submittedName>
        <fullName evidence="3">T9SS type B sorting domain-containing protein</fullName>
    </submittedName>
</protein>
<sequence>MKFIKHLPLFIFLFLFCSSIGFESKLQAQCTTLGQTPATAFPVCGTAVFSQSNVPSCQNREVIVPGCDINQNRYYDVNPFWYKFTCFTSGSLGFLIDPISSSDDYDWQLWDITGIDPNTVYNNTSRVIAANWSGLTGQTGTNGSASSLIQCGSFNNTHPPKYSRMPNLVAGRTYLLMISNFSNSQKGYNLSFGGGTAVITDPKNPLMQEVRTNCAANELRLKLNKKMKCSTIAANGSDVVAFPGNITATNMRPIGCNSSFETDSVVITLSQSLPPGNYSLQLKNGSDGNTILDLCDRAIPTTDAVPFTVLALQPTPFDSIVPVTCAPNSVRFVFKKLIRCNSIEPGGSDFSINGTYPVIITGAKGNCNADGLTSEIILSFSQPLQQAGTFVVSIKQGNDGNTVMDECNIETLPAQLSFSVKDTVNADFIFNINYGCTADTVTYVHAGGNAVSSWLWNFGTNGTGTNQQEEVIYNSFGTKKTTLIVSNGFCSDTSSQDVHLNNFLKADFNVNPFLCPDSLLFVQPVPVTERPLQFLWEFGDGNTSTDSLPAPHLYSSSTTERKYTVRYTITNDLGCSDSMEKIVTQLSTCRIDIPTAFTPNGDGLNDFFGPLNALVAENFLFRIYNRWGGLVFESKDWTKPWDGTIKGAPQPAANYVWTLTYRDLVTGREVSRKGSFILIR</sequence>
<proteinExistence type="predicted"/>
<feature type="domain" description="PKD" evidence="2">
    <location>
        <begin position="528"/>
        <end position="574"/>
    </location>
</feature>
<dbReference type="InterPro" id="IPR000601">
    <property type="entry name" value="PKD_dom"/>
</dbReference>
<evidence type="ECO:0000313" key="4">
    <source>
        <dbReference type="Proteomes" id="UP000290204"/>
    </source>
</evidence>
<dbReference type="CDD" id="cd00146">
    <property type="entry name" value="PKD"/>
    <property type="match status" value="1"/>
</dbReference>
<keyword evidence="4" id="KW-1185">Reference proteome</keyword>
<dbReference type="InterPro" id="IPR026341">
    <property type="entry name" value="T9SS_type_B"/>
</dbReference>
<dbReference type="SUPFAM" id="SSF49299">
    <property type="entry name" value="PKD domain"/>
    <property type="match status" value="2"/>
</dbReference>
<name>A0A4Q1CMX0_9BACT</name>
<evidence type="ECO:0000256" key="1">
    <source>
        <dbReference type="SAM" id="SignalP"/>
    </source>
</evidence>
<reference evidence="3 4" key="1">
    <citation type="submission" date="2019-01" db="EMBL/GenBank/DDBJ databases">
        <title>Lacibacter sp. strain TTM-7.</title>
        <authorList>
            <person name="Chen W.-M."/>
        </authorList>
    </citation>
    <scope>NUCLEOTIDE SEQUENCE [LARGE SCALE GENOMIC DNA]</scope>
    <source>
        <strain evidence="3 4">TTM-7</strain>
    </source>
</reference>
<evidence type="ECO:0000313" key="3">
    <source>
        <dbReference type="EMBL" id="RXK62437.1"/>
    </source>
</evidence>
<dbReference type="AlphaFoldDB" id="A0A4Q1CMX0"/>
<dbReference type="PROSITE" id="PS50093">
    <property type="entry name" value="PKD"/>
    <property type="match status" value="1"/>
</dbReference>
<dbReference type="NCBIfam" id="TIGR04131">
    <property type="entry name" value="Bac_Flav_CTERM"/>
    <property type="match status" value="1"/>
</dbReference>
<accession>A0A4Q1CMX0</accession>
<dbReference type="RefSeq" id="WP_129129808.1">
    <property type="nucleotide sequence ID" value="NZ_SDHW01000001.1"/>
</dbReference>
<gene>
    <name evidence="3" type="ORF">ESA94_05360</name>
</gene>
<dbReference type="InterPro" id="IPR013783">
    <property type="entry name" value="Ig-like_fold"/>
</dbReference>
<feature type="signal peptide" evidence="1">
    <location>
        <begin position="1"/>
        <end position="28"/>
    </location>
</feature>
<comment type="caution">
    <text evidence="3">The sequence shown here is derived from an EMBL/GenBank/DDBJ whole genome shotgun (WGS) entry which is preliminary data.</text>
</comment>
<dbReference type="Pfam" id="PF13585">
    <property type="entry name" value="CHU_C"/>
    <property type="match status" value="1"/>
</dbReference>
<keyword evidence="1" id="KW-0732">Signal</keyword>
<evidence type="ECO:0000259" key="2">
    <source>
        <dbReference type="PROSITE" id="PS50093"/>
    </source>
</evidence>
<organism evidence="3 4">
    <name type="scientific">Lacibacter luteus</name>
    <dbReference type="NCBI Taxonomy" id="2508719"/>
    <lineage>
        <taxon>Bacteria</taxon>
        <taxon>Pseudomonadati</taxon>
        <taxon>Bacteroidota</taxon>
        <taxon>Chitinophagia</taxon>
        <taxon>Chitinophagales</taxon>
        <taxon>Chitinophagaceae</taxon>
        <taxon>Lacibacter</taxon>
    </lineage>
</organism>
<dbReference type="InterPro" id="IPR035986">
    <property type="entry name" value="PKD_dom_sf"/>
</dbReference>
<feature type="chain" id="PRO_5020789594" evidence="1">
    <location>
        <begin position="29"/>
        <end position="680"/>
    </location>
</feature>